<proteinExistence type="predicted"/>
<dbReference type="AlphaFoldDB" id="A0A0F9X4F8"/>
<evidence type="ECO:0000313" key="1">
    <source>
        <dbReference type="EMBL" id="KKN86403.1"/>
    </source>
</evidence>
<gene>
    <name evidence="1" type="ORF">LCGC14_0269580</name>
</gene>
<sequence>MKCCCEVYDVSVTQKELSCIIGMVEAGKGFYAGLNSHSRCQEFFEEGEGGVFSLAVDEDMRCVLAYRSRHGLRCYLHSVALRLKLNPYRTKPQACAIWPLAVSDGRRPALGVQESAFSFPCNRRRPARGALDEGIEQIIRETFGETFLDQLKEAGVERRCQGEAARNPDGGV</sequence>
<comment type="caution">
    <text evidence="1">The sequence shown here is derived from an EMBL/GenBank/DDBJ whole genome shotgun (WGS) entry which is preliminary data.</text>
</comment>
<protein>
    <submittedName>
        <fullName evidence="1">Uncharacterized protein</fullName>
    </submittedName>
</protein>
<dbReference type="EMBL" id="LAZR01000148">
    <property type="protein sequence ID" value="KKN86403.1"/>
    <property type="molecule type" value="Genomic_DNA"/>
</dbReference>
<accession>A0A0F9X4F8</accession>
<organism evidence="1">
    <name type="scientific">marine sediment metagenome</name>
    <dbReference type="NCBI Taxonomy" id="412755"/>
    <lineage>
        <taxon>unclassified sequences</taxon>
        <taxon>metagenomes</taxon>
        <taxon>ecological metagenomes</taxon>
    </lineage>
</organism>
<name>A0A0F9X4F8_9ZZZZ</name>
<reference evidence="1" key="1">
    <citation type="journal article" date="2015" name="Nature">
        <title>Complex archaea that bridge the gap between prokaryotes and eukaryotes.</title>
        <authorList>
            <person name="Spang A."/>
            <person name="Saw J.H."/>
            <person name="Jorgensen S.L."/>
            <person name="Zaremba-Niedzwiedzka K."/>
            <person name="Martijn J."/>
            <person name="Lind A.E."/>
            <person name="van Eijk R."/>
            <person name="Schleper C."/>
            <person name="Guy L."/>
            <person name="Ettema T.J."/>
        </authorList>
    </citation>
    <scope>NUCLEOTIDE SEQUENCE</scope>
</reference>